<gene>
    <name evidence="8" type="ORF">MEUPH1_LOCUS4027</name>
</gene>
<evidence type="ECO:0000313" key="8">
    <source>
        <dbReference type="EMBL" id="CAI6347212.1"/>
    </source>
</evidence>
<evidence type="ECO:0000256" key="6">
    <source>
        <dbReference type="SAM" id="Coils"/>
    </source>
</evidence>
<dbReference type="Pfam" id="PF09805">
    <property type="entry name" value="Nop25"/>
    <property type="match status" value="1"/>
</dbReference>
<dbReference type="AlphaFoldDB" id="A0AAV0VVK0"/>
<proteinExistence type="inferred from homology"/>
<sequence length="217" mass="25894">MEYEFKDRTKVKRHRKPINRTTKRTITFDEKSRTDFLTGFHKRKLARKKKARDDFEKKLKEEKKRIKTEARETFLKLTNSHPFIPEPLDMVTREYSLENHTVQICDLSTDEIAKSNNWIGSNQVIYEDDKESNKEEDIDKTNEEDGAENVPGMDFSSIKEIKKAIKKQASQTVQNSKIFKMKNKIEQIKDKKKAKRKKMLETKRQKWLKKKGKKIKK</sequence>
<feature type="region of interest" description="Disordered" evidence="7">
    <location>
        <begin position="128"/>
        <end position="152"/>
    </location>
</feature>
<evidence type="ECO:0000256" key="5">
    <source>
        <dbReference type="ARBA" id="ARBA00023242"/>
    </source>
</evidence>
<evidence type="ECO:0000256" key="4">
    <source>
        <dbReference type="ARBA" id="ARBA00023054"/>
    </source>
</evidence>
<dbReference type="Proteomes" id="UP001160148">
    <property type="component" value="Unassembled WGS sequence"/>
</dbReference>
<comment type="caution">
    <text evidence="8">The sequence shown here is derived from an EMBL/GenBank/DDBJ whole genome shotgun (WGS) entry which is preliminary data.</text>
</comment>
<reference evidence="8 9" key="1">
    <citation type="submission" date="2023-01" db="EMBL/GenBank/DDBJ databases">
        <authorList>
            <person name="Whitehead M."/>
        </authorList>
    </citation>
    <scope>NUCLEOTIDE SEQUENCE [LARGE SCALE GENOMIC DNA]</scope>
</reference>
<evidence type="ECO:0000256" key="2">
    <source>
        <dbReference type="ARBA" id="ARBA00007175"/>
    </source>
</evidence>
<evidence type="ECO:0000256" key="3">
    <source>
        <dbReference type="ARBA" id="ARBA00015520"/>
    </source>
</evidence>
<feature type="coiled-coil region" evidence="6">
    <location>
        <begin position="45"/>
        <end position="72"/>
    </location>
</feature>
<organism evidence="8 9">
    <name type="scientific">Macrosiphum euphorbiae</name>
    <name type="common">potato aphid</name>
    <dbReference type="NCBI Taxonomy" id="13131"/>
    <lineage>
        <taxon>Eukaryota</taxon>
        <taxon>Metazoa</taxon>
        <taxon>Ecdysozoa</taxon>
        <taxon>Arthropoda</taxon>
        <taxon>Hexapoda</taxon>
        <taxon>Insecta</taxon>
        <taxon>Pterygota</taxon>
        <taxon>Neoptera</taxon>
        <taxon>Paraneoptera</taxon>
        <taxon>Hemiptera</taxon>
        <taxon>Sternorrhyncha</taxon>
        <taxon>Aphidomorpha</taxon>
        <taxon>Aphidoidea</taxon>
        <taxon>Aphididae</taxon>
        <taxon>Macrosiphini</taxon>
        <taxon>Macrosiphum</taxon>
    </lineage>
</organism>
<name>A0AAV0VVK0_9HEMI</name>
<keyword evidence="9" id="KW-1185">Reference proteome</keyword>
<keyword evidence="5" id="KW-0539">Nucleus</keyword>
<evidence type="ECO:0000256" key="1">
    <source>
        <dbReference type="ARBA" id="ARBA00004604"/>
    </source>
</evidence>
<accession>A0AAV0VVK0</accession>
<evidence type="ECO:0000256" key="7">
    <source>
        <dbReference type="SAM" id="MobiDB-lite"/>
    </source>
</evidence>
<dbReference type="PANTHER" id="PTHR14577:SF0">
    <property type="entry name" value="NUCLEOLAR PROTEIN 12"/>
    <property type="match status" value="1"/>
</dbReference>
<feature type="region of interest" description="Disordered" evidence="7">
    <location>
        <begin position="1"/>
        <end position="20"/>
    </location>
</feature>
<dbReference type="GO" id="GO:0005730">
    <property type="term" value="C:nucleolus"/>
    <property type="evidence" value="ECO:0007669"/>
    <property type="project" value="UniProtKB-SubCell"/>
</dbReference>
<protein>
    <recommendedName>
        <fullName evidence="3">Nucleolar protein 12</fullName>
    </recommendedName>
</protein>
<keyword evidence="4 6" id="KW-0175">Coiled coil</keyword>
<dbReference type="EMBL" id="CARXXK010000001">
    <property type="protein sequence ID" value="CAI6347212.1"/>
    <property type="molecule type" value="Genomic_DNA"/>
</dbReference>
<feature type="compositionally biased region" description="Basic residues" evidence="7">
    <location>
        <begin position="9"/>
        <end position="20"/>
    </location>
</feature>
<dbReference type="InterPro" id="IPR019186">
    <property type="entry name" value="Nucleolar_protein_12"/>
</dbReference>
<evidence type="ECO:0000313" key="9">
    <source>
        <dbReference type="Proteomes" id="UP001160148"/>
    </source>
</evidence>
<feature type="compositionally biased region" description="Basic residues" evidence="7">
    <location>
        <begin position="205"/>
        <end position="217"/>
    </location>
</feature>
<feature type="compositionally biased region" description="Basic and acidic residues" evidence="7">
    <location>
        <begin position="131"/>
        <end position="143"/>
    </location>
</feature>
<comment type="subcellular location">
    <subcellularLocation>
        <location evidence="1">Nucleus</location>
        <location evidence="1">Nucleolus</location>
    </subcellularLocation>
</comment>
<comment type="similarity">
    <text evidence="2">Belongs to the RRP17 family.</text>
</comment>
<dbReference type="GO" id="GO:0019843">
    <property type="term" value="F:rRNA binding"/>
    <property type="evidence" value="ECO:0007669"/>
    <property type="project" value="TreeGrafter"/>
</dbReference>
<feature type="region of interest" description="Disordered" evidence="7">
    <location>
        <begin position="189"/>
        <end position="217"/>
    </location>
</feature>
<dbReference type="PANTHER" id="PTHR14577">
    <property type="entry name" value="NUCLEOLAR PROTEIN 12"/>
    <property type="match status" value="1"/>
</dbReference>